<dbReference type="Proteomes" id="UP000268727">
    <property type="component" value="Unassembled WGS sequence"/>
</dbReference>
<reference evidence="1 2" key="1">
    <citation type="submission" date="2018-11" db="EMBL/GenBank/DDBJ databases">
        <title>Sequencing the genomes of 1000 actinobacteria strains.</title>
        <authorList>
            <person name="Klenk H.-P."/>
        </authorList>
    </citation>
    <scope>NUCLEOTIDE SEQUENCE [LARGE SCALE GENOMIC DNA]</scope>
    <source>
        <strain evidence="1 2">DSM 44231</strain>
    </source>
</reference>
<dbReference type="AlphaFoldDB" id="A0A3N1H1H5"/>
<evidence type="ECO:0000313" key="2">
    <source>
        <dbReference type="Proteomes" id="UP000268727"/>
    </source>
</evidence>
<organism evidence="1 2">
    <name type="scientific">Saccharothrix texasensis</name>
    <dbReference type="NCBI Taxonomy" id="103734"/>
    <lineage>
        <taxon>Bacteria</taxon>
        <taxon>Bacillati</taxon>
        <taxon>Actinomycetota</taxon>
        <taxon>Actinomycetes</taxon>
        <taxon>Pseudonocardiales</taxon>
        <taxon>Pseudonocardiaceae</taxon>
        <taxon>Saccharothrix</taxon>
    </lineage>
</organism>
<accession>A0A3N1H1H5</accession>
<name>A0A3N1H1H5_9PSEU</name>
<keyword evidence="2" id="KW-1185">Reference proteome</keyword>
<protein>
    <submittedName>
        <fullName evidence="1">Uncharacterized protein</fullName>
    </submittedName>
</protein>
<gene>
    <name evidence="1" type="ORF">EDD40_1521</name>
</gene>
<dbReference type="EMBL" id="RJKM01000001">
    <property type="protein sequence ID" value="ROP36256.1"/>
    <property type="molecule type" value="Genomic_DNA"/>
</dbReference>
<evidence type="ECO:0000313" key="1">
    <source>
        <dbReference type="EMBL" id="ROP36256.1"/>
    </source>
</evidence>
<comment type="caution">
    <text evidence="1">The sequence shown here is derived from an EMBL/GenBank/DDBJ whole genome shotgun (WGS) entry which is preliminary data.</text>
</comment>
<sequence length="98" mass="10591">MSRVQARRAALAEVASAARQVQVLHRPPASPRRLTAQVVHQQQLVRAYRAQAHAAFDASTYFLAESPTQLSLLALGNTSTTLANRLDDELQAAVRSGA</sequence>
<proteinExistence type="predicted"/>
<dbReference type="RefSeq" id="WP_123742277.1">
    <property type="nucleotide sequence ID" value="NZ_RJKM01000001.1"/>
</dbReference>